<evidence type="ECO:0000313" key="1">
    <source>
        <dbReference type="EMBL" id="MPC73513.1"/>
    </source>
</evidence>
<organism evidence="1 2">
    <name type="scientific">Portunus trituberculatus</name>
    <name type="common">Swimming crab</name>
    <name type="synonym">Neptunus trituberculatus</name>
    <dbReference type="NCBI Taxonomy" id="210409"/>
    <lineage>
        <taxon>Eukaryota</taxon>
        <taxon>Metazoa</taxon>
        <taxon>Ecdysozoa</taxon>
        <taxon>Arthropoda</taxon>
        <taxon>Crustacea</taxon>
        <taxon>Multicrustacea</taxon>
        <taxon>Malacostraca</taxon>
        <taxon>Eumalacostraca</taxon>
        <taxon>Eucarida</taxon>
        <taxon>Decapoda</taxon>
        <taxon>Pleocyemata</taxon>
        <taxon>Brachyura</taxon>
        <taxon>Eubrachyura</taxon>
        <taxon>Portunoidea</taxon>
        <taxon>Portunidae</taxon>
        <taxon>Portuninae</taxon>
        <taxon>Portunus</taxon>
    </lineage>
</organism>
<sequence>MQQYCYLRIAEIHSCGSHAGCLRAPVTHHSTQLLQGTSKTLYHNIMMYYPSKGLHGLYHIHKDNSIPHYRGHYYSPQRFDTTSHLIAVVIPWSTYSSRQLRTLHRNKTQAARLACTALHGFGSR</sequence>
<dbReference type="EMBL" id="VSRR010036942">
    <property type="protein sequence ID" value="MPC73513.1"/>
    <property type="molecule type" value="Genomic_DNA"/>
</dbReference>
<reference evidence="1 2" key="1">
    <citation type="submission" date="2019-05" db="EMBL/GenBank/DDBJ databases">
        <title>Another draft genome of Portunus trituberculatus and its Hox gene families provides insights of decapod evolution.</title>
        <authorList>
            <person name="Jeong J.-H."/>
            <person name="Song I."/>
            <person name="Kim S."/>
            <person name="Choi T."/>
            <person name="Kim D."/>
            <person name="Ryu S."/>
            <person name="Kim W."/>
        </authorList>
    </citation>
    <scope>NUCLEOTIDE SEQUENCE [LARGE SCALE GENOMIC DNA]</scope>
    <source>
        <tissue evidence="1">Muscle</tissue>
    </source>
</reference>
<gene>
    <name evidence="1" type="ORF">E2C01_067845</name>
</gene>
<keyword evidence="2" id="KW-1185">Reference proteome</keyword>
<proteinExistence type="predicted"/>
<comment type="caution">
    <text evidence="1">The sequence shown here is derived from an EMBL/GenBank/DDBJ whole genome shotgun (WGS) entry which is preliminary data.</text>
</comment>
<protein>
    <submittedName>
        <fullName evidence="1">Uncharacterized protein</fullName>
    </submittedName>
</protein>
<name>A0A5B7HU50_PORTR</name>
<accession>A0A5B7HU50</accession>
<dbReference type="AlphaFoldDB" id="A0A5B7HU50"/>
<dbReference type="Proteomes" id="UP000324222">
    <property type="component" value="Unassembled WGS sequence"/>
</dbReference>
<evidence type="ECO:0000313" key="2">
    <source>
        <dbReference type="Proteomes" id="UP000324222"/>
    </source>
</evidence>